<accession>A0A2D2LXZ0</accession>
<evidence type="ECO:0000256" key="10">
    <source>
        <dbReference type="ARBA" id="ARBA00047890"/>
    </source>
</evidence>
<dbReference type="GO" id="GO:0016874">
    <property type="term" value="F:ligase activity"/>
    <property type="evidence" value="ECO:0007669"/>
    <property type="project" value="UniProtKB-KW"/>
</dbReference>
<dbReference type="Pfam" id="PF06508">
    <property type="entry name" value="QueC"/>
    <property type="match status" value="1"/>
</dbReference>
<dbReference type="EMBL" id="CP024445">
    <property type="protein sequence ID" value="ATR79887.1"/>
    <property type="molecule type" value="Genomic_DNA"/>
</dbReference>
<dbReference type="AlphaFoldDB" id="A0A2D2LXZ0"/>
<keyword evidence="5" id="KW-0671">Queuosine biosynthesis</keyword>
<evidence type="ECO:0000313" key="11">
    <source>
        <dbReference type="EMBL" id="ATR79887.1"/>
    </source>
</evidence>
<dbReference type="GO" id="GO:0008616">
    <property type="term" value="P:tRNA queuosine(34) biosynthetic process"/>
    <property type="evidence" value="ECO:0007669"/>
    <property type="project" value="UniProtKB-KW"/>
</dbReference>
<keyword evidence="7" id="KW-0067">ATP-binding</keyword>
<keyword evidence="2" id="KW-0436">Ligase</keyword>
<organism evidence="11 12">
    <name type="scientific">Faucicola osloensis</name>
    <name type="common">Moraxella osloensis</name>
    <dbReference type="NCBI Taxonomy" id="34062"/>
    <lineage>
        <taxon>Bacteria</taxon>
        <taxon>Pseudomonadati</taxon>
        <taxon>Pseudomonadota</taxon>
        <taxon>Gammaproteobacteria</taxon>
        <taxon>Moraxellales</taxon>
        <taxon>Moraxellaceae</taxon>
        <taxon>Faucicola</taxon>
    </lineage>
</organism>
<keyword evidence="6" id="KW-0862">Zinc</keyword>
<dbReference type="InterPro" id="IPR014729">
    <property type="entry name" value="Rossmann-like_a/b/a_fold"/>
</dbReference>
<proteinExistence type="inferred from homology"/>
<evidence type="ECO:0000256" key="1">
    <source>
        <dbReference type="ARBA" id="ARBA00005061"/>
    </source>
</evidence>
<evidence type="ECO:0000256" key="6">
    <source>
        <dbReference type="ARBA" id="ARBA00022833"/>
    </source>
</evidence>
<keyword evidence="4" id="KW-0547">Nucleotide-binding</keyword>
<sequence>MTTALLLSGGMDSIAIAYWQRPNFAFTIDYGQLAANKEIIIAKKVCDELNISHHILTFNLKQFGSGDLVGTATNAHAPASDWWPYRNQMLITLAAMYGIKLGINKILIGSVKSDNYHIDGSKVFVNAMNKLLSLQEGHLELEAPALDLTTTQLVLTKRVPIELLGWAHSCHKGDYACGQCRGCYKYFEVWNELHEQGYGK</sequence>
<keyword evidence="11" id="KW-0614">Plasmid</keyword>
<keyword evidence="3" id="KW-0479">Metal-binding</keyword>
<evidence type="ECO:0000256" key="8">
    <source>
        <dbReference type="ARBA" id="ARBA00037993"/>
    </source>
</evidence>
<evidence type="ECO:0000256" key="9">
    <source>
        <dbReference type="ARBA" id="ARBA00039149"/>
    </source>
</evidence>
<dbReference type="EC" id="6.3.4.20" evidence="9"/>
<comment type="similarity">
    <text evidence="8">Belongs to the QueC family.</text>
</comment>
<evidence type="ECO:0000256" key="7">
    <source>
        <dbReference type="ARBA" id="ARBA00022840"/>
    </source>
</evidence>
<protein>
    <recommendedName>
        <fullName evidence="9">7-cyano-7-deazaguanine synthase</fullName>
        <ecNumber evidence="9">6.3.4.20</ecNumber>
    </recommendedName>
</protein>
<dbReference type="RefSeq" id="WP_100271215.1">
    <property type="nucleotide sequence ID" value="NZ_CP024445.1"/>
</dbReference>
<evidence type="ECO:0000256" key="5">
    <source>
        <dbReference type="ARBA" id="ARBA00022785"/>
    </source>
</evidence>
<comment type="pathway">
    <text evidence="1">Purine metabolism; 7-cyano-7-deazaguanine biosynthesis.</text>
</comment>
<geneLocation type="plasmid" evidence="12">
    <name>pnp7-2</name>
</geneLocation>
<name>A0A2D2LXZ0_FAUOS</name>
<dbReference type="PANTHER" id="PTHR42914:SF1">
    <property type="entry name" value="7-CYANO-7-DEAZAGUANINE SYNTHASE"/>
    <property type="match status" value="1"/>
</dbReference>
<dbReference type="InterPro" id="IPR018317">
    <property type="entry name" value="QueC"/>
</dbReference>
<dbReference type="SUPFAM" id="SSF52402">
    <property type="entry name" value="Adenine nucleotide alpha hydrolases-like"/>
    <property type="match status" value="1"/>
</dbReference>
<comment type="catalytic activity">
    <reaction evidence="10">
        <text>7-carboxy-7-carbaguanine + NH4(+) + 2 ATP = 7-cyano-7-carbaguanine + 2 AMP + 2 diphosphate + 2 H(+)</text>
        <dbReference type="Rhea" id="RHEA:27982"/>
        <dbReference type="ChEBI" id="CHEBI:15378"/>
        <dbReference type="ChEBI" id="CHEBI:28938"/>
        <dbReference type="ChEBI" id="CHEBI:30616"/>
        <dbReference type="ChEBI" id="CHEBI:33019"/>
        <dbReference type="ChEBI" id="CHEBI:45075"/>
        <dbReference type="ChEBI" id="CHEBI:61036"/>
        <dbReference type="ChEBI" id="CHEBI:456215"/>
        <dbReference type="EC" id="6.3.4.20"/>
    </reaction>
</comment>
<dbReference type="GO" id="GO:0005524">
    <property type="term" value="F:ATP binding"/>
    <property type="evidence" value="ECO:0007669"/>
    <property type="project" value="UniProtKB-KW"/>
</dbReference>
<evidence type="ECO:0000256" key="4">
    <source>
        <dbReference type="ARBA" id="ARBA00022741"/>
    </source>
</evidence>
<evidence type="ECO:0000256" key="2">
    <source>
        <dbReference type="ARBA" id="ARBA00022598"/>
    </source>
</evidence>
<reference evidence="12" key="1">
    <citation type="submission" date="2017-10" db="EMBL/GenBank/DDBJ databases">
        <title>Complete genome sequence of Moraxella osloensis NP7 isolated from human skin.</title>
        <authorList>
            <person name="Lee K."/>
            <person name="Lim J.Y."/>
            <person name="Hwang I."/>
        </authorList>
    </citation>
    <scope>NUCLEOTIDE SEQUENCE [LARGE SCALE GENOMIC DNA]</scope>
    <source>
        <strain evidence="12">NP7</strain>
        <plasmid evidence="12">pnp7-2</plasmid>
    </source>
</reference>
<evidence type="ECO:0000313" key="12">
    <source>
        <dbReference type="Proteomes" id="UP000229340"/>
    </source>
</evidence>
<dbReference type="Proteomes" id="UP000229340">
    <property type="component" value="Plasmid pNP7-2"/>
</dbReference>
<gene>
    <name evidence="11" type="ORF">NP7_11065</name>
</gene>
<dbReference type="Gene3D" id="3.40.50.620">
    <property type="entry name" value="HUPs"/>
    <property type="match status" value="1"/>
</dbReference>
<dbReference type="PANTHER" id="PTHR42914">
    <property type="entry name" value="7-CYANO-7-DEAZAGUANINE SYNTHASE"/>
    <property type="match status" value="1"/>
</dbReference>
<dbReference type="GO" id="GO:0046872">
    <property type="term" value="F:metal ion binding"/>
    <property type="evidence" value="ECO:0007669"/>
    <property type="project" value="UniProtKB-KW"/>
</dbReference>
<evidence type="ECO:0000256" key="3">
    <source>
        <dbReference type="ARBA" id="ARBA00022723"/>
    </source>
</evidence>